<evidence type="ECO:0000256" key="1">
    <source>
        <dbReference type="SAM" id="Phobius"/>
    </source>
</evidence>
<accession>A0A919MCY7</accession>
<keyword evidence="1" id="KW-1133">Transmembrane helix</keyword>
<organism evidence="2 3">
    <name type="scientific">Paractinoplanes ferrugineus</name>
    <dbReference type="NCBI Taxonomy" id="113564"/>
    <lineage>
        <taxon>Bacteria</taxon>
        <taxon>Bacillati</taxon>
        <taxon>Actinomycetota</taxon>
        <taxon>Actinomycetes</taxon>
        <taxon>Micromonosporales</taxon>
        <taxon>Micromonosporaceae</taxon>
        <taxon>Paractinoplanes</taxon>
    </lineage>
</organism>
<dbReference type="RefSeq" id="WP_239117832.1">
    <property type="nucleotide sequence ID" value="NZ_BAAABP010000028.1"/>
</dbReference>
<proteinExistence type="predicted"/>
<evidence type="ECO:0000313" key="2">
    <source>
        <dbReference type="EMBL" id="GIE11208.1"/>
    </source>
</evidence>
<reference evidence="2" key="1">
    <citation type="submission" date="2021-01" db="EMBL/GenBank/DDBJ databases">
        <title>Whole genome shotgun sequence of Actinoplanes ferrugineus NBRC 15555.</title>
        <authorList>
            <person name="Komaki H."/>
            <person name="Tamura T."/>
        </authorList>
    </citation>
    <scope>NUCLEOTIDE SEQUENCE</scope>
    <source>
        <strain evidence="2">NBRC 15555</strain>
    </source>
</reference>
<comment type="caution">
    <text evidence="2">The sequence shown here is derived from an EMBL/GenBank/DDBJ whole genome shotgun (WGS) entry which is preliminary data.</text>
</comment>
<keyword evidence="1" id="KW-0472">Membrane</keyword>
<dbReference type="EMBL" id="BOMM01000024">
    <property type="protein sequence ID" value="GIE11208.1"/>
    <property type="molecule type" value="Genomic_DNA"/>
</dbReference>
<protein>
    <submittedName>
        <fullName evidence="2">Uncharacterized protein</fullName>
    </submittedName>
</protein>
<dbReference type="Proteomes" id="UP000598174">
    <property type="component" value="Unassembled WGS sequence"/>
</dbReference>
<evidence type="ECO:0000313" key="3">
    <source>
        <dbReference type="Proteomes" id="UP000598174"/>
    </source>
</evidence>
<dbReference type="AlphaFoldDB" id="A0A919MCY7"/>
<feature type="transmembrane region" description="Helical" evidence="1">
    <location>
        <begin position="6"/>
        <end position="28"/>
    </location>
</feature>
<gene>
    <name evidence="2" type="ORF">Afe05nite_30480</name>
</gene>
<keyword evidence="3" id="KW-1185">Reference proteome</keyword>
<keyword evidence="1" id="KW-0812">Transmembrane</keyword>
<sequence>MLWVWIAVVVVALVILLSAAVPLLGRLGHLRRAIGKLRVRQEAAMRLQGKVEALRQRAEILQETLAARANHS</sequence>
<name>A0A919MCY7_9ACTN</name>